<dbReference type="PROSITE" id="PS50011">
    <property type="entry name" value="PROTEIN_KINASE_DOM"/>
    <property type="match status" value="1"/>
</dbReference>
<keyword evidence="1" id="KW-1133">Transmembrane helix</keyword>
<sequence length="920" mass="99091">MSIAAIPDVSLVDNSEQRTPLILVLDCSGSMSGGPIEQLNAGLKLLEQELKADVIAAKRVRVLLVEYGGMDNAAISGDWCDAMDFTAPTLSANGTTPTGAAVEVALQEIEDEKARFRQAGVAYTRPWLFLMSDGQPTDAWEAVAEQCREAEQQNKVAVFPIAVGNADMSVLGQFSRNGERGVKRLQGLQFKELFLWLSASMRVVSNSTPGGQLVTSAGLTMAWRVMAASATGRSHLDRGQPCQDAYASVQVGQTLVAVVCDGAGSASHSDVGARHVSSSVAASVTGSAQLGADPLALPVDALRSIIETAVDDARGQLAMLALSQGLKLSDHACTLVGAVATRDGGWFFHVGDGVAACAFSNESPDAVSLPANGEYANETWFVTGGNWREQLRLTRFEGTIDALVLMSDGVQPFAMSRAGDSLFQPFIAPVIRYLAGVDETHGSQALHATLADPRTDQITGDDKTGEKVYDAQRRPLTLERLLKSGGAGSVFTLKERPREVAKLYHSDKDARVYERKLQAMLELQPDLPPMEGQGADQVQIAWPMTLLRDRSGRFIGFTMPILDLSATSDLEHVLQERQARAEGLPTGLGAKMTLAANLAVMLAALHRRQHYVVDLKPLNVRFYRSTLFIAMLDCDGFSIQGKGERFPAGQVTTDYLASEFQQPGVKPGQEEAQDRFALAVMVFQLLNSGLHPYAGRPQGATVPSDLPARIAANLYPYARGKPHPRMLPSPVSGHEMFPPALRDMFDRAFSMQARRRPSAQEWATLLLDYARRNAGQLVTCSKDAGHQHFVGMPCAACARAELLAGSARAAQTRTRRKPNKARKQRARTAARVAQAQPVAAQASAASGVPGVMSRVTMAVIGTLLLGWVMGWGMPAYRRYSALVDPGIWDGVGLAVQMAMLAIAILLFILFVPMLIMSKRP</sequence>
<dbReference type="InterPro" id="IPR011009">
    <property type="entry name" value="Kinase-like_dom_sf"/>
</dbReference>
<organism evidence="4">
    <name type="scientific">Knufia peltigerae</name>
    <dbReference type="NCBI Taxonomy" id="1002370"/>
    <lineage>
        <taxon>Eukaryota</taxon>
        <taxon>Fungi</taxon>
        <taxon>Dikarya</taxon>
        <taxon>Ascomycota</taxon>
        <taxon>Pezizomycotina</taxon>
        <taxon>Eurotiomycetes</taxon>
        <taxon>Chaetothyriomycetidae</taxon>
        <taxon>Chaetothyriales</taxon>
        <taxon>Trichomeriaceae</taxon>
        <taxon>Knufia</taxon>
    </lineage>
</organism>
<keyword evidence="1" id="KW-0472">Membrane</keyword>
<evidence type="ECO:0000313" key="4">
    <source>
        <dbReference type="EMBL" id="KAJ9610151.1"/>
    </source>
</evidence>
<feature type="transmembrane region" description="Helical" evidence="1">
    <location>
        <begin position="893"/>
        <end position="915"/>
    </location>
</feature>
<evidence type="ECO:0000259" key="2">
    <source>
        <dbReference type="PROSITE" id="PS50011"/>
    </source>
</evidence>
<dbReference type="SMART" id="SM00327">
    <property type="entry name" value="VWA"/>
    <property type="match status" value="1"/>
</dbReference>
<dbReference type="Pfam" id="PF00092">
    <property type="entry name" value="VWA"/>
    <property type="match status" value="1"/>
</dbReference>
<name>A0AA38XBM0_9EURO</name>
<reference evidence="4" key="1">
    <citation type="submission" date="2022-10" db="EMBL/GenBank/DDBJ databases">
        <title>Culturing micro-colonial fungi from biological soil crusts in the Mojave desert and describing Neophaeococcomyces mojavensis, and introducing the new genera and species Taxawa tesnikishii.</title>
        <authorList>
            <person name="Kurbessoian T."/>
            <person name="Stajich J.E."/>
        </authorList>
    </citation>
    <scope>NUCLEOTIDE SEQUENCE</scope>
    <source>
        <strain evidence="4">TK_35</strain>
    </source>
</reference>
<proteinExistence type="predicted"/>
<dbReference type="InterPro" id="IPR000719">
    <property type="entry name" value="Prot_kinase_dom"/>
</dbReference>
<dbReference type="GO" id="GO:0005524">
    <property type="term" value="F:ATP binding"/>
    <property type="evidence" value="ECO:0007669"/>
    <property type="project" value="InterPro"/>
</dbReference>
<dbReference type="EMBL" id="JAPDRN010000244">
    <property type="protein sequence ID" value="KAJ9610151.1"/>
    <property type="molecule type" value="Genomic_DNA"/>
</dbReference>
<dbReference type="SUPFAM" id="SSF81606">
    <property type="entry name" value="PP2C-like"/>
    <property type="match status" value="1"/>
</dbReference>
<gene>
    <name evidence="4" type="ORF">H2204_015416</name>
</gene>
<evidence type="ECO:0000256" key="1">
    <source>
        <dbReference type="SAM" id="Phobius"/>
    </source>
</evidence>
<dbReference type="InterPro" id="IPR036465">
    <property type="entry name" value="vWFA_dom_sf"/>
</dbReference>
<dbReference type="PROSITE" id="PS50234">
    <property type="entry name" value="VWFA"/>
    <property type="match status" value="1"/>
</dbReference>
<dbReference type="Gene3D" id="1.10.510.10">
    <property type="entry name" value="Transferase(Phosphotransferase) domain 1"/>
    <property type="match status" value="1"/>
</dbReference>
<dbReference type="InterPro" id="IPR002035">
    <property type="entry name" value="VWF_A"/>
</dbReference>
<comment type="caution">
    <text evidence="4">The sequence shown here is derived from an EMBL/GenBank/DDBJ whole genome shotgun (WGS) entry which is preliminary data.</text>
</comment>
<evidence type="ECO:0008006" key="5">
    <source>
        <dbReference type="Google" id="ProtNLM"/>
    </source>
</evidence>
<protein>
    <recommendedName>
        <fullName evidence="5">Protein kinase domain-containing protein</fullName>
    </recommendedName>
</protein>
<keyword evidence="1" id="KW-0812">Transmembrane</keyword>
<dbReference type="SUPFAM" id="SSF56112">
    <property type="entry name" value="Protein kinase-like (PK-like)"/>
    <property type="match status" value="1"/>
</dbReference>
<accession>A0AA38XBM0</accession>
<feature type="domain" description="VWFA" evidence="3">
    <location>
        <begin position="20"/>
        <end position="165"/>
    </location>
</feature>
<dbReference type="SUPFAM" id="SSF53300">
    <property type="entry name" value="vWA-like"/>
    <property type="match status" value="1"/>
</dbReference>
<feature type="transmembrane region" description="Helical" evidence="1">
    <location>
        <begin position="855"/>
        <end position="873"/>
    </location>
</feature>
<dbReference type="GO" id="GO:0004672">
    <property type="term" value="F:protein kinase activity"/>
    <property type="evidence" value="ECO:0007669"/>
    <property type="project" value="InterPro"/>
</dbReference>
<dbReference type="Gene3D" id="3.40.50.410">
    <property type="entry name" value="von Willebrand factor, type A domain"/>
    <property type="match status" value="1"/>
</dbReference>
<dbReference type="Pfam" id="PF13672">
    <property type="entry name" value="PP2C_2"/>
    <property type="match status" value="1"/>
</dbReference>
<dbReference type="InterPro" id="IPR036457">
    <property type="entry name" value="PPM-type-like_dom_sf"/>
</dbReference>
<dbReference type="AlphaFoldDB" id="A0AA38XBM0"/>
<evidence type="ECO:0000259" key="3">
    <source>
        <dbReference type="PROSITE" id="PS50234"/>
    </source>
</evidence>
<dbReference type="Gene3D" id="3.60.40.10">
    <property type="entry name" value="PPM-type phosphatase domain"/>
    <property type="match status" value="1"/>
</dbReference>
<feature type="domain" description="Protein kinase" evidence="2">
    <location>
        <begin position="476"/>
        <end position="770"/>
    </location>
</feature>
<dbReference type="InterPro" id="IPR001932">
    <property type="entry name" value="PPM-type_phosphatase-like_dom"/>
</dbReference>